<keyword evidence="1" id="KW-0472">Membrane</keyword>
<evidence type="ECO:0000256" key="1">
    <source>
        <dbReference type="SAM" id="Phobius"/>
    </source>
</evidence>
<dbReference type="AlphaFoldDB" id="A0A2H9TMY4"/>
<evidence type="ECO:0000313" key="2">
    <source>
        <dbReference type="EMBL" id="PJF19113.1"/>
    </source>
</evidence>
<sequence length="101" mass="10986">MESKPITSRYRPNPLGIALSAFQACLLLCIITYGLHGVCSLVFIEQAWIVDELLVNYTIPAILDISLTIANINGPGSTPGKLLPYRLDTTNISFSSAQHLP</sequence>
<dbReference type="EMBL" id="MTSL01000077">
    <property type="protein sequence ID" value="PJF19113.1"/>
    <property type="molecule type" value="Genomic_DNA"/>
</dbReference>
<keyword evidence="1" id="KW-1133">Transmembrane helix</keyword>
<gene>
    <name evidence="2" type="ORF">PSACC_01086</name>
</gene>
<proteinExistence type="predicted"/>
<dbReference type="Proteomes" id="UP000240830">
    <property type="component" value="Unassembled WGS sequence"/>
</dbReference>
<comment type="caution">
    <text evidence="2">The sequence shown here is derived from an EMBL/GenBank/DDBJ whole genome shotgun (WGS) entry which is preliminary data.</text>
</comment>
<accession>A0A2H9TMY4</accession>
<evidence type="ECO:0000313" key="3">
    <source>
        <dbReference type="Proteomes" id="UP000240830"/>
    </source>
</evidence>
<reference evidence="2 3" key="1">
    <citation type="submission" date="2016-10" db="EMBL/GenBank/DDBJ databases">
        <title>The genome of Paramicrosporidium saccamoebae is the missing link in understanding Cryptomycota and Microsporidia evolution.</title>
        <authorList>
            <person name="Quandt C.A."/>
            <person name="Beaudet D."/>
            <person name="Corsaro D."/>
            <person name="Michel R."/>
            <person name="Corradi N."/>
            <person name="James T."/>
        </authorList>
    </citation>
    <scope>NUCLEOTIDE SEQUENCE [LARGE SCALE GENOMIC DNA]</scope>
    <source>
        <strain evidence="2 3">KSL3</strain>
    </source>
</reference>
<dbReference type="PROSITE" id="PS51257">
    <property type="entry name" value="PROKAR_LIPOPROTEIN"/>
    <property type="match status" value="1"/>
</dbReference>
<name>A0A2H9TMY4_9FUNG</name>
<organism evidence="2 3">
    <name type="scientific">Paramicrosporidium saccamoebae</name>
    <dbReference type="NCBI Taxonomy" id="1246581"/>
    <lineage>
        <taxon>Eukaryota</taxon>
        <taxon>Fungi</taxon>
        <taxon>Fungi incertae sedis</taxon>
        <taxon>Cryptomycota</taxon>
        <taxon>Cryptomycota incertae sedis</taxon>
        <taxon>Paramicrosporidium</taxon>
    </lineage>
</organism>
<keyword evidence="1" id="KW-0812">Transmembrane</keyword>
<protein>
    <submittedName>
        <fullName evidence="2">Uncharacterized protein</fullName>
    </submittedName>
</protein>
<keyword evidence="3" id="KW-1185">Reference proteome</keyword>
<feature type="transmembrane region" description="Helical" evidence="1">
    <location>
        <begin position="20"/>
        <end position="44"/>
    </location>
</feature>